<proteinExistence type="inferred from homology"/>
<name>A0A059IWQ4_TRIIM</name>
<dbReference type="Gene3D" id="3.40.50.720">
    <property type="entry name" value="NAD(P)-binding Rossmann-like Domain"/>
    <property type="match status" value="1"/>
</dbReference>
<keyword evidence="5" id="KW-1185">Reference proteome</keyword>
<dbReference type="OMA" id="IHPGNVF"/>
<evidence type="ECO:0000256" key="3">
    <source>
        <dbReference type="ARBA" id="ARBA00023002"/>
    </source>
</evidence>
<accession>A0A059IWQ4</accession>
<dbReference type="PANTHER" id="PTHR42760">
    <property type="entry name" value="SHORT-CHAIN DEHYDROGENASES/REDUCTASES FAMILY MEMBER"/>
    <property type="match status" value="1"/>
</dbReference>
<comment type="similarity">
    <text evidence="1">Belongs to the short-chain dehydrogenases/reductases (SDR) family.</text>
</comment>
<evidence type="ECO:0000313" key="4">
    <source>
        <dbReference type="EMBL" id="KDB20061.1"/>
    </source>
</evidence>
<dbReference type="AlphaFoldDB" id="A0A059IWQ4"/>
<dbReference type="PRINTS" id="PR00081">
    <property type="entry name" value="GDHRDH"/>
</dbReference>
<organism evidence="4 5">
    <name type="scientific">Trichophyton interdigitale (strain MR816)</name>
    <dbReference type="NCBI Taxonomy" id="1215338"/>
    <lineage>
        <taxon>Eukaryota</taxon>
        <taxon>Fungi</taxon>
        <taxon>Dikarya</taxon>
        <taxon>Ascomycota</taxon>
        <taxon>Pezizomycotina</taxon>
        <taxon>Eurotiomycetes</taxon>
        <taxon>Eurotiomycetidae</taxon>
        <taxon>Onygenales</taxon>
        <taxon>Arthrodermataceae</taxon>
        <taxon>Trichophyton</taxon>
    </lineage>
</organism>
<dbReference type="EMBL" id="AOKY01000945">
    <property type="protein sequence ID" value="KDB20061.1"/>
    <property type="molecule type" value="Genomic_DNA"/>
</dbReference>
<dbReference type="PANTHER" id="PTHR42760:SF37">
    <property type="entry name" value="CLAVALDEHYDE DEHYDROGENASE"/>
    <property type="match status" value="1"/>
</dbReference>
<comment type="caution">
    <text evidence="4">The sequence shown here is derived from an EMBL/GenBank/DDBJ whole genome shotgun (WGS) entry which is preliminary data.</text>
</comment>
<dbReference type="GO" id="GO:0016616">
    <property type="term" value="F:oxidoreductase activity, acting on the CH-OH group of donors, NAD or NADP as acceptor"/>
    <property type="evidence" value="ECO:0007669"/>
    <property type="project" value="TreeGrafter"/>
</dbReference>
<reference evidence="4 5" key="1">
    <citation type="submission" date="2014-02" db="EMBL/GenBank/DDBJ databases">
        <title>The Genome Sequence of Trichophyton interdigitale MR816.</title>
        <authorList>
            <consortium name="The Broad Institute Genomics Platform"/>
            <person name="Cuomo C.A."/>
            <person name="White T.C."/>
            <person name="Graser Y."/>
            <person name="Martinez-Rossi N."/>
            <person name="Heitman J."/>
            <person name="Young S.K."/>
            <person name="Zeng Q."/>
            <person name="Gargeya S."/>
            <person name="Abouelleil A."/>
            <person name="Alvarado L."/>
            <person name="Chapman S.B."/>
            <person name="Gainer-Dewar J."/>
            <person name="Goldberg J."/>
            <person name="Griggs A."/>
            <person name="Gujja S."/>
            <person name="Hansen M."/>
            <person name="Howarth C."/>
            <person name="Imamovic A."/>
            <person name="Larimer J."/>
            <person name="Martinez D."/>
            <person name="Murphy C."/>
            <person name="Pearson M.D."/>
            <person name="Persinoti G."/>
            <person name="Poon T."/>
            <person name="Priest M."/>
            <person name="Roberts A.D."/>
            <person name="Saif S."/>
            <person name="Shea T.D."/>
            <person name="Sykes S.N."/>
            <person name="Wortman J."/>
            <person name="Nusbaum C."/>
            <person name="Birren B."/>
        </authorList>
    </citation>
    <scope>NUCLEOTIDE SEQUENCE [LARGE SCALE GENOMIC DNA]</scope>
    <source>
        <strain evidence="4 5">MR816</strain>
    </source>
</reference>
<gene>
    <name evidence="4" type="ORF">H109_07978</name>
</gene>
<dbReference type="Proteomes" id="UP000024533">
    <property type="component" value="Unassembled WGS sequence"/>
</dbReference>
<dbReference type="STRING" id="1215338.A0A059IWQ4"/>
<dbReference type="OrthoDB" id="1933717at2759"/>
<dbReference type="CDD" id="cd05233">
    <property type="entry name" value="SDR_c"/>
    <property type="match status" value="1"/>
</dbReference>
<dbReference type="HOGENOM" id="CLU_010194_8_0_1"/>
<evidence type="ECO:0000313" key="5">
    <source>
        <dbReference type="Proteomes" id="UP000024533"/>
    </source>
</evidence>
<dbReference type="SUPFAM" id="SSF51735">
    <property type="entry name" value="NAD(P)-binding Rossmann-fold domains"/>
    <property type="match status" value="1"/>
</dbReference>
<evidence type="ECO:0000256" key="2">
    <source>
        <dbReference type="ARBA" id="ARBA00022857"/>
    </source>
</evidence>
<dbReference type="InterPro" id="IPR036291">
    <property type="entry name" value="NAD(P)-bd_dom_sf"/>
</dbReference>
<dbReference type="Pfam" id="PF00106">
    <property type="entry name" value="adh_short"/>
    <property type="match status" value="1"/>
</dbReference>
<keyword evidence="3" id="KW-0560">Oxidoreductase</keyword>
<sequence length="306" mass="33478">MPPPKDIPNPVEDPGDYSITSDVNGDTYPEIDPKQQDFTGKVIFITGASGTLGRAAALSFAKAGASKIALAARSDLTQVREDVEAAAESAGRNKPTVLTLFIDVKDEKSVAAAAARVEEEFKCCDVVINYAGVAGIPGKVAETDPTEWWDMFQVNLYGSYLVARSFLPLLAKGGDARYLILVGSVCAHFALPGVSSYHISKLGVIRLAECINAEYAEEGITCISIHPGNVFTKLVRGIFDKMPPEIKHVFTETPELSGDALTYITSEDREWLGGRYVNLIWNMPELMSNEEEIVEKEKLFFRLKCY</sequence>
<keyword evidence="2" id="KW-0521">NADP</keyword>
<dbReference type="InterPro" id="IPR002347">
    <property type="entry name" value="SDR_fam"/>
</dbReference>
<evidence type="ECO:0000256" key="1">
    <source>
        <dbReference type="ARBA" id="ARBA00006484"/>
    </source>
</evidence>
<protein>
    <submittedName>
        <fullName evidence="4">Uncharacterized protein</fullName>
    </submittedName>
</protein>